<proteinExistence type="predicted"/>
<dbReference type="InterPro" id="IPR009075">
    <property type="entry name" value="AcylCo_DH/oxidase_C"/>
</dbReference>
<accession>A0A1G8D0Z8</accession>
<evidence type="ECO:0000256" key="1">
    <source>
        <dbReference type="ARBA" id="ARBA00022630"/>
    </source>
</evidence>
<dbReference type="GO" id="GO:0003995">
    <property type="term" value="F:acyl-CoA dehydrogenase activity"/>
    <property type="evidence" value="ECO:0007669"/>
    <property type="project" value="TreeGrafter"/>
</dbReference>
<keyword evidence="1" id="KW-0285">Flavoprotein</keyword>
<dbReference type="SUPFAM" id="SSF47203">
    <property type="entry name" value="Acyl-CoA dehydrogenase C-terminal domain-like"/>
    <property type="match status" value="1"/>
</dbReference>
<evidence type="ECO:0000313" key="4">
    <source>
        <dbReference type="EMBL" id="SDH51153.1"/>
    </source>
</evidence>
<dbReference type="PANTHER" id="PTHR43884">
    <property type="entry name" value="ACYL-COA DEHYDROGENASE"/>
    <property type="match status" value="1"/>
</dbReference>
<dbReference type="Pfam" id="PF00441">
    <property type="entry name" value="Acyl-CoA_dh_1"/>
    <property type="match status" value="1"/>
</dbReference>
<protein>
    <submittedName>
        <fullName evidence="4">Acyl-CoA dehydrogenase, C-terminal domain</fullName>
    </submittedName>
</protein>
<dbReference type="Proteomes" id="UP000198967">
    <property type="component" value="Unassembled WGS sequence"/>
</dbReference>
<feature type="region of interest" description="Disordered" evidence="2">
    <location>
        <begin position="1"/>
        <end position="21"/>
    </location>
</feature>
<dbReference type="AlphaFoldDB" id="A0A1G8D0Z8"/>
<reference evidence="4 5" key="1">
    <citation type="submission" date="2016-10" db="EMBL/GenBank/DDBJ databases">
        <authorList>
            <person name="de Groot N.N."/>
        </authorList>
    </citation>
    <scope>NUCLEOTIDE SEQUENCE [LARGE SCALE GENOMIC DNA]</scope>
    <source>
        <strain evidence="4 5">CGMCC 4.3143</strain>
    </source>
</reference>
<dbReference type="PANTHER" id="PTHR43884:SF12">
    <property type="entry name" value="ISOVALERYL-COA DEHYDROGENASE, MITOCHONDRIAL-RELATED"/>
    <property type="match status" value="1"/>
</dbReference>
<gene>
    <name evidence="4" type="ORF">SAMN05216377_12420</name>
</gene>
<sequence length="95" mass="10542">MMTWEAARSDRGSGPDRTASSMGKVYVTEVAHRAVDAAVRVLGAEGYAKPHPVERLYRDQRVLEIYEGSSEMQRMGIARAIATHHRGGTRRDQAT</sequence>
<name>A0A1G8D0Z8_PSEOR</name>
<dbReference type="Gene3D" id="1.20.140.10">
    <property type="entry name" value="Butyryl-CoA Dehydrogenase, subunit A, domain 3"/>
    <property type="match status" value="1"/>
</dbReference>
<dbReference type="InterPro" id="IPR036250">
    <property type="entry name" value="AcylCo_DH-like_C"/>
</dbReference>
<evidence type="ECO:0000256" key="2">
    <source>
        <dbReference type="SAM" id="MobiDB-lite"/>
    </source>
</evidence>
<dbReference type="STRING" id="366584.SAMN05216377_12420"/>
<dbReference type="EMBL" id="FNBE01000024">
    <property type="protein sequence ID" value="SDH51153.1"/>
    <property type="molecule type" value="Genomic_DNA"/>
</dbReference>
<evidence type="ECO:0000313" key="5">
    <source>
        <dbReference type="Proteomes" id="UP000198967"/>
    </source>
</evidence>
<dbReference type="RefSeq" id="WP_093089596.1">
    <property type="nucleotide sequence ID" value="NZ_FNBE01000024.1"/>
</dbReference>
<evidence type="ECO:0000259" key="3">
    <source>
        <dbReference type="Pfam" id="PF00441"/>
    </source>
</evidence>
<feature type="domain" description="Acyl-CoA dehydrogenase/oxidase C-terminal" evidence="3">
    <location>
        <begin position="2"/>
        <end position="81"/>
    </location>
</feature>
<organism evidence="4 5">
    <name type="scientific">Pseudonocardia oroxyli</name>
    <dbReference type="NCBI Taxonomy" id="366584"/>
    <lineage>
        <taxon>Bacteria</taxon>
        <taxon>Bacillati</taxon>
        <taxon>Actinomycetota</taxon>
        <taxon>Actinomycetes</taxon>
        <taxon>Pseudonocardiales</taxon>
        <taxon>Pseudonocardiaceae</taxon>
        <taxon>Pseudonocardia</taxon>
    </lineage>
</organism>
<keyword evidence="5" id="KW-1185">Reference proteome</keyword>